<dbReference type="InterPro" id="IPR000531">
    <property type="entry name" value="Beta-barrel_TonB"/>
</dbReference>
<feature type="chain" id="PRO_5042196846" evidence="10">
    <location>
        <begin position="23"/>
        <end position="707"/>
    </location>
</feature>
<keyword evidence="3 8" id="KW-1134">Transmembrane beta strand</keyword>
<accession>A0AAE9XVT0</accession>
<evidence type="ECO:0000256" key="6">
    <source>
        <dbReference type="ARBA" id="ARBA00023136"/>
    </source>
</evidence>
<organism evidence="13 14">
    <name type="scientific">Gimibacter soli</name>
    <dbReference type="NCBI Taxonomy" id="3024400"/>
    <lineage>
        <taxon>Bacteria</taxon>
        <taxon>Pseudomonadati</taxon>
        <taxon>Pseudomonadota</taxon>
        <taxon>Alphaproteobacteria</taxon>
        <taxon>Kordiimonadales</taxon>
        <taxon>Temperatibacteraceae</taxon>
        <taxon>Gimibacter</taxon>
    </lineage>
</organism>
<dbReference type="PANTHER" id="PTHR30069:SF42">
    <property type="entry name" value="FERRIC AEROBACTIN RECEPTOR"/>
    <property type="match status" value="1"/>
</dbReference>
<evidence type="ECO:0000256" key="1">
    <source>
        <dbReference type="ARBA" id="ARBA00004571"/>
    </source>
</evidence>
<keyword evidence="13" id="KW-0675">Receptor</keyword>
<evidence type="ECO:0000256" key="5">
    <source>
        <dbReference type="ARBA" id="ARBA00023077"/>
    </source>
</evidence>
<keyword evidence="14" id="KW-1185">Reference proteome</keyword>
<evidence type="ECO:0000256" key="4">
    <source>
        <dbReference type="ARBA" id="ARBA00022692"/>
    </source>
</evidence>
<evidence type="ECO:0000313" key="13">
    <source>
        <dbReference type="EMBL" id="WCL53964.1"/>
    </source>
</evidence>
<evidence type="ECO:0000256" key="8">
    <source>
        <dbReference type="PROSITE-ProRule" id="PRU01360"/>
    </source>
</evidence>
<evidence type="ECO:0000256" key="10">
    <source>
        <dbReference type="SAM" id="SignalP"/>
    </source>
</evidence>
<dbReference type="PROSITE" id="PS51257">
    <property type="entry name" value="PROKAR_LIPOPROTEIN"/>
    <property type="match status" value="1"/>
</dbReference>
<dbReference type="KEGG" id="gso:PH603_15610"/>
<feature type="domain" description="TonB-dependent receptor-like beta-barrel" evidence="11">
    <location>
        <begin position="255"/>
        <end position="671"/>
    </location>
</feature>
<reference evidence="13" key="1">
    <citation type="submission" date="2023-01" db="EMBL/GenBank/DDBJ databases">
        <title>The genome sequence of Kordiimonadaceae bacterium 6D33.</title>
        <authorList>
            <person name="Liu Y."/>
        </authorList>
    </citation>
    <scope>NUCLEOTIDE SEQUENCE</scope>
    <source>
        <strain evidence="13">6D33</strain>
    </source>
</reference>
<evidence type="ECO:0000313" key="14">
    <source>
        <dbReference type="Proteomes" id="UP001217500"/>
    </source>
</evidence>
<feature type="signal peptide" evidence="10">
    <location>
        <begin position="1"/>
        <end position="22"/>
    </location>
</feature>
<dbReference type="Gene3D" id="2.40.170.20">
    <property type="entry name" value="TonB-dependent receptor, beta-barrel domain"/>
    <property type="match status" value="1"/>
</dbReference>
<dbReference type="GO" id="GO:0009279">
    <property type="term" value="C:cell outer membrane"/>
    <property type="evidence" value="ECO:0007669"/>
    <property type="project" value="UniProtKB-SubCell"/>
</dbReference>
<dbReference type="InterPro" id="IPR036942">
    <property type="entry name" value="Beta-barrel_TonB_sf"/>
</dbReference>
<evidence type="ECO:0000256" key="7">
    <source>
        <dbReference type="ARBA" id="ARBA00023237"/>
    </source>
</evidence>
<proteinExistence type="inferred from homology"/>
<dbReference type="Pfam" id="PF07715">
    <property type="entry name" value="Plug"/>
    <property type="match status" value="1"/>
</dbReference>
<comment type="similarity">
    <text evidence="8 9">Belongs to the TonB-dependent receptor family.</text>
</comment>
<dbReference type="EMBL" id="CP116805">
    <property type="protein sequence ID" value="WCL53964.1"/>
    <property type="molecule type" value="Genomic_DNA"/>
</dbReference>
<evidence type="ECO:0000256" key="3">
    <source>
        <dbReference type="ARBA" id="ARBA00022452"/>
    </source>
</evidence>
<dbReference type="CDD" id="cd01347">
    <property type="entry name" value="ligand_gated_channel"/>
    <property type="match status" value="1"/>
</dbReference>
<gene>
    <name evidence="13" type="ORF">PH603_15610</name>
</gene>
<dbReference type="PANTHER" id="PTHR30069">
    <property type="entry name" value="TONB-DEPENDENT OUTER MEMBRANE RECEPTOR"/>
    <property type="match status" value="1"/>
</dbReference>
<dbReference type="AlphaFoldDB" id="A0AAE9XVT0"/>
<evidence type="ECO:0000259" key="12">
    <source>
        <dbReference type="Pfam" id="PF07715"/>
    </source>
</evidence>
<dbReference type="PROSITE" id="PS52016">
    <property type="entry name" value="TONB_DEPENDENT_REC_3"/>
    <property type="match status" value="1"/>
</dbReference>
<dbReference type="Pfam" id="PF00593">
    <property type="entry name" value="TonB_dep_Rec_b-barrel"/>
    <property type="match status" value="1"/>
</dbReference>
<keyword evidence="2 8" id="KW-0813">Transport</keyword>
<keyword evidence="5 9" id="KW-0798">TonB box</keyword>
<sequence>MPFRSPLILSLLASACIAPMAAADTADVEELYVSATRTPKPVSAIPNMVSVISTEDIQEQMTVATDISSFLGQLVPGFSPSRQKMSGVGESFRGRKPLYLIDGVPQSTPLRDSSREGYTIDPAVIERIEVIHGANAIQGLGATGGIINFVTKKADTSGDLQIGGRASITAADGFKDKGFEEQIAVYAGQKVGKFDYLASVSFVSRGLFYDGEGRSIGVDATQGDLSDSDSRDFFVKLGFEPDENQRLQLMVNDYELAGDGDYSTLAGTRADGIPATAVKGAPEGEPATNDVTTVSLDYSNKAVAGGTLSLQLYLQDFRASFGGGTFASFQDPAIAPVGTLFDQSENNSEKKGARLTWDRVDVIVPGLHLYGGADYLEDTTYQRLRETDRNWVPETKFENIAPFVQGEYELVDGLTLSGGLRYENAKLRVDDYQTLAANTADFTILTVGGGSPSFSDLIINAGIVNKINDNWTVYASYSEGFTMPDVGRVLRGINVANSSVDDLFDLEPVKADNIEIGTTFTYGVFHAQASYYESRSDAGVRYVADSDGFLRVTREKTRIRGLEAILEASITDELRLGGNLAVQRGRVDTNGDGDLDADLDAANIGADRANLFASYRSGDISARVQWSHLFDRDFTNAADAIAAEFKGYDTVDLFASYKLEVGTISLGIQNLMDKTYITYYGQAGSNRDDRYFAGRGRTFTLAFQTAF</sequence>
<dbReference type="InterPro" id="IPR039426">
    <property type="entry name" value="TonB-dep_rcpt-like"/>
</dbReference>
<dbReference type="SUPFAM" id="SSF56935">
    <property type="entry name" value="Porins"/>
    <property type="match status" value="1"/>
</dbReference>
<dbReference type="InterPro" id="IPR012910">
    <property type="entry name" value="Plug_dom"/>
</dbReference>
<name>A0AAE9XVT0_9PROT</name>
<dbReference type="Proteomes" id="UP001217500">
    <property type="component" value="Chromosome"/>
</dbReference>
<evidence type="ECO:0000259" key="11">
    <source>
        <dbReference type="Pfam" id="PF00593"/>
    </source>
</evidence>
<dbReference type="RefSeq" id="WP_289503684.1">
    <property type="nucleotide sequence ID" value="NZ_CP116805.1"/>
</dbReference>
<keyword evidence="10" id="KW-0732">Signal</keyword>
<keyword evidence="7 8" id="KW-0998">Cell outer membrane</keyword>
<dbReference type="GO" id="GO:0015344">
    <property type="term" value="F:siderophore uptake transmembrane transporter activity"/>
    <property type="evidence" value="ECO:0007669"/>
    <property type="project" value="TreeGrafter"/>
</dbReference>
<protein>
    <submittedName>
        <fullName evidence="13">TonB-dependent receptor</fullName>
    </submittedName>
</protein>
<comment type="subcellular location">
    <subcellularLocation>
        <location evidence="1 8">Cell outer membrane</location>
        <topology evidence="1 8">Multi-pass membrane protein</topology>
    </subcellularLocation>
</comment>
<dbReference type="Gene3D" id="2.170.130.10">
    <property type="entry name" value="TonB-dependent receptor, plug domain"/>
    <property type="match status" value="1"/>
</dbReference>
<keyword evidence="4 8" id="KW-0812">Transmembrane</keyword>
<dbReference type="InterPro" id="IPR037066">
    <property type="entry name" value="Plug_dom_sf"/>
</dbReference>
<evidence type="ECO:0000256" key="2">
    <source>
        <dbReference type="ARBA" id="ARBA00022448"/>
    </source>
</evidence>
<evidence type="ECO:0000256" key="9">
    <source>
        <dbReference type="RuleBase" id="RU003357"/>
    </source>
</evidence>
<keyword evidence="6 8" id="KW-0472">Membrane</keyword>
<feature type="domain" description="TonB-dependent receptor plug" evidence="12">
    <location>
        <begin position="43"/>
        <end position="146"/>
    </location>
</feature>
<dbReference type="GO" id="GO:0044718">
    <property type="term" value="P:siderophore transmembrane transport"/>
    <property type="evidence" value="ECO:0007669"/>
    <property type="project" value="TreeGrafter"/>
</dbReference>